<gene>
    <name evidence="2" type="ORF">B0H17DRAFT_1289796</name>
</gene>
<evidence type="ECO:0000256" key="1">
    <source>
        <dbReference type="SAM" id="MobiDB-lite"/>
    </source>
</evidence>
<comment type="caution">
    <text evidence="2">The sequence shown here is derived from an EMBL/GenBank/DDBJ whole genome shotgun (WGS) entry which is preliminary data.</text>
</comment>
<accession>A0AAD7BJ77</accession>
<dbReference type="Proteomes" id="UP001221757">
    <property type="component" value="Unassembled WGS sequence"/>
</dbReference>
<feature type="region of interest" description="Disordered" evidence="1">
    <location>
        <begin position="256"/>
        <end position="275"/>
    </location>
</feature>
<dbReference type="AlphaFoldDB" id="A0AAD7BJ77"/>
<keyword evidence="3" id="KW-1185">Reference proteome</keyword>
<dbReference type="EMBL" id="JARKIE010000647">
    <property type="protein sequence ID" value="KAJ7622709.1"/>
    <property type="molecule type" value="Genomic_DNA"/>
</dbReference>
<feature type="compositionally biased region" description="Polar residues" evidence="1">
    <location>
        <begin position="261"/>
        <end position="275"/>
    </location>
</feature>
<protein>
    <submittedName>
        <fullName evidence="2">Uncharacterized protein</fullName>
    </submittedName>
</protein>
<sequence length="275" mass="29859">MPILLSALENVDHIQRVVLEYIAVKLRGYATIGVRIQEAQELEEDLRPTGSWMRTGEIRENGREGNETQTSYGAGAGCTERYRSRTPQGIAQQEIVDAGERIGRVPARSTAAVNAPSETVYESARDCFVPSEVASGAVARGAGVVLRRYQAGIHRHGKTKAETIAGTRAGPDGGEKLFMTGVRQLLPSPQCRKESEAAGMRAAHRIQAGSVDAGGAREAVGGSCQEREEEGVVWFEGWRQTGSRSRLAEILQTKRRKRGSSHCTSTFPLAHMNNT</sequence>
<evidence type="ECO:0000313" key="2">
    <source>
        <dbReference type="EMBL" id="KAJ7622709.1"/>
    </source>
</evidence>
<feature type="compositionally biased region" description="Basic and acidic residues" evidence="1">
    <location>
        <begin position="57"/>
        <end position="66"/>
    </location>
</feature>
<proteinExistence type="predicted"/>
<name>A0AAD7BJ77_MYCRO</name>
<feature type="region of interest" description="Disordered" evidence="1">
    <location>
        <begin position="57"/>
        <end position="77"/>
    </location>
</feature>
<organism evidence="2 3">
    <name type="scientific">Mycena rosella</name>
    <name type="common">Pink bonnet</name>
    <name type="synonym">Agaricus rosellus</name>
    <dbReference type="NCBI Taxonomy" id="1033263"/>
    <lineage>
        <taxon>Eukaryota</taxon>
        <taxon>Fungi</taxon>
        <taxon>Dikarya</taxon>
        <taxon>Basidiomycota</taxon>
        <taxon>Agaricomycotina</taxon>
        <taxon>Agaricomycetes</taxon>
        <taxon>Agaricomycetidae</taxon>
        <taxon>Agaricales</taxon>
        <taxon>Marasmiineae</taxon>
        <taxon>Mycenaceae</taxon>
        <taxon>Mycena</taxon>
    </lineage>
</organism>
<evidence type="ECO:0000313" key="3">
    <source>
        <dbReference type="Proteomes" id="UP001221757"/>
    </source>
</evidence>
<reference evidence="2" key="1">
    <citation type="submission" date="2023-03" db="EMBL/GenBank/DDBJ databases">
        <title>Massive genome expansion in bonnet fungi (Mycena s.s.) driven by repeated elements and novel gene families across ecological guilds.</title>
        <authorList>
            <consortium name="Lawrence Berkeley National Laboratory"/>
            <person name="Harder C.B."/>
            <person name="Miyauchi S."/>
            <person name="Viragh M."/>
            <person name="Kuo A."/>
            <person name="Thoen E."/>
            <person name="Andreopoulos B."/>
            <person name="Lu D."/>
            <person name="Skrede I."/>
            <person name="Drula E."/>
            <person name="Henrissat B."/>
            <person name="Morin E."/>
            <person name="Kohler A."/>
            <person name="Barry K."/>
            <person name="LaButti K."/>
            <person name="Morin E."/>
            <person name="Salamov A."/>
            <person name="Lipzen A."/>
            <person name="Mereny Z."/>
            <person name="Hegedus B."/>
            <person name="Baldrian P."/>
            <person name="Stursova M."/>
            <person name="Weitz H."/>
            <person name="Taylor A."/>
            <person name="Grigoriev I.V."/>
            <person name="Nagy L.G."/>
            <person name="Martin F."/>
            <person name="Kauserud H."/>
        </authorList>
    </citation>
    <scope>NUCLEOTIDE SEQUENCE</scope>
    <source>
        <strain evidence="2">CBHHK067</strain>
    </source>
</reference>